<evidence type="ECO:0000313" key="1">
    <source>
        <dbReference type="EMBL" id="KAK4037429.1"/>
    </source>
</evidence>
<dbReference type="EMBL" id="JAOYFB010000040">
    <property type="protein sequence ID" value="KAK4037429.1"/>
    <property type="molecule type" value="Genomic_DNA"/>
</dbReference>
<name>A0ABR0B6X2_9CRUS</name>
<dbReference type="Proteomes" id="UP001234178">
    <property type="component" value="Unassembled WGS sequence"/>
</dbReference>
<keyword evidence="2" id="KW-1185">Reference proteome</keyword>
<gene>
    <name evidence="1" type="ORF">OUZ56_029462</name>
</gene>
<reference evidence="1 2" key="1">
    <citation type="journal article" date="2023" name="Nucleic Acids Res.">
        <title>The hologenome of Daphnia magna reveals possible DNA methylation and microbiome-mediated evolution of the host genome.</title>
        <authorList>
            <person name="Chaturvedi A."/>
            <person name="Li X."/>
            <person name="Dhandapani V."/>
            <person name="Marshall H."/>
            <person name="Kissane S."/>
            <person name="Cuenca-Cambronero M."/>
            <person name="Asole G."/>
            <person name="Calvet F."/>
            <person name="Ruiz-Romero M."/>
            <person name="Marangio P."/>
            <person name="Guigo R."/>
            <person name="Rago D."/>
            <person name="Mirbahai L."/>
            <person name="Eastwood N."/>
            <person name="Colbourne J.K."/>
            <person name="Zhou J."/>
            <person name="Mallon E."/>
            <person name="Orsini L."/>
        </authorList>
    </citation>
    <scope>NUCLEOTIDE SEQUENCE [LARGE SCALE GENOMIC DNA]</scope>
    <source>
        <strain evidence="1">LRV0_1</strain>
    </source>
</reference>
<organism evidence="1 2">
    <name type="scientific">Daphnia magna</name>
    <dbReference type="NCBI Taxonomy" id="35525"/>
    <lineage>
        <taxon>Eukaryota</taxon>
        <taxon>Metazoa</taxon>
        <taxon>Ecdysozoa</taxon>
        <taxon>Arthropoda</taxon>
        <taxon>Crustacea</taxon>
        <taxon>Branchiopoda</taxon>
        <taxon>Diplostraca</taxon>
        <taxon>Cladocera</taxon>
        <taxon>Anomopoda</taxon>
        <taxon>Daphniidae</taxon>
        <taxon>Daphnia</taxon>
    </lineage>
</organism>
<proteinExistence type="predicted"/>
<comment type="caution">
    <text evidence="1">The sequence shown here is derived from an EMBL/GenBank/DDBJ whole genome shotgun (WGS) entry which is preliminary data.</text>
</comment>
<sequence>MKVLKSRVAKFSDSSKARSVEHHKMTQKKARIDKIIDRLNEKGVIVMQQHLDSGVLPWHTLGSVPLIEYYAVIDI</sequence>
<evidence type="ECO:0000313" key="2">
    <source>
        <dbReference type="Proteomes" id="UP001234178"/>
    </source>
</evidence>
<accession>A0ABR0B6X2</accession>
<protein>
    <submittedName>
        <fullName evidence="1">Uncharacterized protein</fullName>
    </submittedName>
</protein>